<dbReference type="PANTHER" id="PTHR34987">
    <property type="entry name" value="C, PUTATIVE (AFU_ORTHOLOGUE AFUA_3G02880)-RELATED"/>
    <property type="match status" value="1"/>
</dbReference>
<feature type="domain" description="Alpha-L-rhamnosidase C-terminal" evidence="1">
    <location>
        <begin position="599"/>
        <end position="659"/>
    </location>
</feature>
<reference evidence="2 3" key="1">
    <citation type="submission" date="2018-10" db="EMBL/GenBank/DDBJ databases">
        <title>Genome sequence of Verticillium nonalfalfae VnAa140.</title>
        <authorList>
            <person name="Stajich J.E."/>
            <person name="Kasson M.T."/>
        </authorList>
    </citation>
    <scope>NUCLEOTIDE SEQUENCE [LARGE SCALE GENOMIC DNA]</scope>
    <source>
        <strain evidence="2 3">VnAa140</strain>
    </source>
</reference>
<organism evidence="2 3">
    <name type="scientific">Verticillium nonalfalfae</name>
    <dbReference type="NCBI Taxonomy" id="1051616"/>
    <lineage>
        <taxon>Eukaryota</taxon>
        <taxon>Fungi</taxon>
        <taxon>Dikarya</taxon>
        <taxon>Ascomycota</taxon>
        <taxon>Pezizomycotina</taxon>
        <taxon>Sordariomycetes</taxon>
        <taxon>Hypocreomycetidae</taxon>
        <taxon>Glomerellales</taxon>
        <taxon>Plectosphaerellaceae</taxon>
        <taxon>Verticillium</taxon>
    </lineage>
</organism>
<evidence type="ECO:0000313" key="3">
    <source>
        <dbReference type="Proteomes" id="UP000267145"/>
    </source>
</evidence>
<evidence type="ECO:0000259" key="1">
    <source>
        <dbReference type="Pfam" id="PF17390"/>
    </source>
</evidence>
<dbReference type="RefSeq" id="XP_028490830.1">
    <property type="nucleotide sequence ID" value="XM_028637307.1"/>
</dbReference>
<gene>
    <name evidence="2" type="ORF">D7B24_003113</name>
</gene>
<dbReference type="PANTHER" id="PTHR34987:SF4">
    <property type="entry name" value="ALPHA-L-RHAMNOSIDASE C-TERMINAL DOMAIN-CONTAINING PROTEIN"/>
    <property type="match status" value="1"/>
</dbReference>
<dbReference type="STRING" id="1051616.A0A3M9XY12"/>
<dbReference type="AlphaFoldDB" id="A0A3M9XY12"/>
<dbReference type="Proteomes" id="UP000267145">
    <property type="component" value="Unassembled WGS sequence"/>
</dbReference>
<name>A0A3M9XY12_9PEZI</name>
<protein>
    <recommendedName>
        <fullName evidence="1">Alpha-L-rhamnosidase C-terminal domain-containing protein</fullName>
    </recommendedName>
</protein>
<keyword evidence="3" id="KW-1185">Reference proteome</keyword>
<comment type="caution">
    <text evidence="2">The sequence shown here is derived from an EMBL/GenBank/DDBJ whole genome shotgun (WGS) entry which is preliminary data.</text>
</comment>
<dbReference type="Gene3D" id="2.60.420.10">
    <property type="entry name" value="Maltose phosphorylase, domain 3"/>
    <property type="match status" value="1"/>
</dbReference>
<evidence type="ECO:0000313" key="2">
    <source>
        <dbReference type="EMBL" id="RNJ52672.1"/>
    </source>
</evidence>
<dbReference type="Gene3D" id="1.50.10.10">
    <property type="match status" value="1"/>
</dbReference>
<dbReference type="GO" id="GO:0003824">
    <property type="term" value="F:catalytic activity"/>
    <property type="evidence" value="ECO:0007669"/>
    <property type="project" value="UniProtKB-ARBA"/>
</dbReference>
<sequence length="702" mass="76089">MGQNYEGFPTFEVMTVSGDTSQLEISFAESKAAFSNFMGAFRYQKFNLSSAGSLKIRNIGVKPTTHTTPLTELPGSFECSDEDLTRIWHTGARTAQLTEIPKDTIPDFWQITEQGAFVESVAPQVYPSTEAAQALSYEVTFEAKPVTGEFGFSVLASTLNDGIYISFDVVAGKISAHETATTLGPILATGNLTQRSPGSWHAVHARVDSGAVKVALDNTTVLEFAQSTYVVGSFGVGASFGHSAYFRNLMATTLEGTEIYSSSMMDKSVIEDFQLGRNPADTIVDGSRRDRIAYNGDLDVALGATLASTSGTSFIEAKIQQSPQPYLTNSNLTGLIGYSFNLVAAFAQSYEASGNLTFAQRWAPAAVLMLDWAHSQTMNGLFAAEDPIFAGDWNYYDPPQIGVSSKFNAVYAYSMQQSLPMFEAAGVDTKVYRERLSALRSAMNSQLWDESLGAYVMLDSLRDGFSQDANSIAILAGVPQAQNISPSAILSTLNKELLLPAGPLAFSNATAKAGYAQKISPYASAYHLRAALQSKDAATSMSLLRSLWAPMADPSHANYTNCFWETLDPDGTPGLGLITSLCHGWGAGPTAELSAHVLGIQAVTAGFQEWRVRPQTLGLEWAKGRYRTVRGDVHVDWRFEKDLLRMEVDGPDGGMVYLPEPLLVPVERSIIKVNGAVVQGTSFEIPKDKKFVLEQSVRCTKH</sequence>
<dbReference type="InterPro" id="IPR035398">
    <property type="entry name" value="Bac_rhamnosid_C"/>
</dbReference>
<dbReference type="SUPFAM" id="SSF48208">
    <property type="entry name" value="Six-hairpin glycosidases"/>
    <property type="match status" value="1"/>
</dbReference>
<dbReference type="InterPro" id="IPR008928">
    <property type="entry name" value="6-hairpin_glycosidase_sf"/>
</dbReference>
<dbReference type="Gene3D" id="2.60.120.560">
    <property type="entry name" value="Exo-inulinase, domain 1"/>
    <property type="match status" value="1"/>
</dbReference>
<dbReference type="GeneID" id="39606802"/>
<proteinExistence type="predicted"/>
<dbReference type="EMBL" id="RBVV01000184">
    <property type="protein sequence ID" value="RNJ52672.1"/>
    <property type="molecule type" value="Genomic_DNA"/>
</dbReference>
<dbReference type="GO" id="GO:0005975">
    <property type="term" value="P:carbohydrate metabolic process"/>
    <property type="evidence" value="ECO:0007669"/>
    <property type="project" value="InterPro"/>
</dbReference>
<dbReference type="InterPro" id="IPR012341">
    <property type="entry name" value="6hp_glycosidase-like_sf"/>
</dbReference>
<accession>A0A3M9XY12</accession>
<dbReference type="Pfam" id="PF17390">
    <property type="entry name" value="Bac_rhamnosid_C"/>
    <property type="match status" value="1"/>
</dbReference>